<evidence type="ECO:0000313" key="1">
    <source>
        <dbReference type="EMBL" id="ANZ30391.1"/>
    </source>
</evidence>
<dbReference type="EMBL" id="CP016622">
    <property type="protein sequence ID" value="ANZ30391.1"/>
    <property type="molecule type" value="Genomic_DNA"/>
</dbReference>
<keyword evidence="2" id="KW-1185">Reference proteome</keyword>
<sequence length="239" mass="27678">MCKIPLPPPDAICTLKDSAGTYVSRRQEIGRGLRLAVNQNGERVQDYHINTLTVMANESYEEFVATLQKEIEEETGVKFGKIEKHIFVKLVYVDEKTEEPVQMGYDLSVKLYEELKQNGYIDKHSMVTSQLKEAIENDDLRLSSEFQPWLPAIVKEIKRHLQALPIKDATKKQKVKLNMSVFNLWDKIKYKTVYSVDFDSEQLIQKWFARKHFEAIGTDIEFVGPENDVDAFMLRTLSL</sequence>
<name>A0AAN1D6X6_PARTM</name>
<organism evidence="1 2">
    <name type="scientific">Parageobacillus thermoglucosidasius</name>
    <name type="common">Geobacillus thermoglucosidasius</name>
    <dbReference type="NCBI Taxonomy" id="1426"/>
    <lineage>
        <taxon>Bacteria</taxon>
        <taxon>Bacillati</taxon>
        <taxon>Bacillota</taxon>
        <taxon>Bacilli</taxon>
        <taxon>Bacillales</taxon>
        <taxon>Anoxybacillaceae</taxon>
        <taxon>Parageobacillus</taxon>
    </lineage>
</organism>
<dbReference type="Proteomes" id="UP000093052">
    <property type="component" value="Chromosome"/>
</dbReference>
<accession>A0AAN1D6X6</accession>
<evidence type="ECO:0000313" key="2">
    <source>
        <dbReference type="Proteomes" id="UP000093052"/>
    </source>
</evidence>
<proteinExistence type="predicted"/>
<dbReference type="AlphaFoldDB" id="A0AAN1D6X6"/>
<gene>
    <name evidence="1" type="ORF">BCV53_09930</name>
</gene>
<dbReference type="KEGG" id="ptl:AOT13_09920"/>
<protein>
    <submittedName>
        <fullName evidence="1">Uncharacterized protein</fullName>
    </submittedName>
</protein>
<reference evidence="2" key="1">
    <citation type="journal article" date="2016" name="Genome Announc.">
        <title>Complete Genome Sequence of Geobacillus thermoglucosidasius NCIMB 11955, the Progenitor of a Bioethanol Production Strain.</title>
        <authorList>
            <person name="Sheng L."/>
            <person name="Zhang Y."/>
            <person name="Minton N.P."/>
        </authorList>
    </citation>
    <scope>NUCLEOTIDE SEQUENCE [LARGE SCALE GENOMIC DNA]</scope>
    <source>
        <strain evidence="2">NCIMB 11955</strain>
    </source>
</reference>